<evidence type="ECO:0000259" key="7">
    <source>
        <dbReference type="Pfam" id="PF07980"/>
    </source>
</evidence>
<protein>
    <submittedName>
        <fullName evidence="9">RagB/SusD family nutrient uptake outer membrane protein</fullName>
    </submittedName>
</protein>
<evidence type="ECO:0000256" key="5">
    <source>
        <dbReference type="ARBA" id="ARBA00023237"/>
    </source>
</evidence>
<comment type="caution">
    <text evidence="9">The sequence shown here is derived from an EMBL/GenBank/DDBJ whole genome shotgun (WGS) entry which is preliminary data.</text>
</comment>
<dbReference type="InterPro" id="IPR033985">
    <property type="entry name" value="SusD-like_N"/>
</dbReference>
<comment type="similarity">
    <text evidence="2">Belongs to the SusD family.</text>
</comment>
<evidence type="ECO:0000256" key="4">
    <source>
        <dbReference type="ARBA" id="ARBA00023136"/>
    </source>
</evidence>
<evidence type="ECO:0000256" key="1">
    <source>
        <dbReference type="ARBA" id="ARBA00004442"/>
    </source>
</evidence>
<feature type="domain" description="RagB/SusD" evidence="7">
    <location>
        <begin position="342"/>
        <end position="533"/>
    </location>
</feature>
<feature type="chain" id="PRO_5046519717" evidence="6">
    <location>
        <begin position="18"/>
        <end position="533"/>
    </location>
</feature>
<proteinExistence type="inferred from homology"/>
<dbReference type="Proteomes" id="UP001597418">
    <property type="component" value="Unassembled WGS sequence"/>
</dbReference>
<dbReference type="Gene3D" id="1.25.40.390">
    <property type="match status" value="1"/>
</dbReference>
<gene>
    <name evidence="9" type="ORF">ACFSQ6_11710</name>
</gene>
<feature type="signal peptide" evidence="6">
    <location>
        <begin position="1"/>
        <end position="17"/>
    </location>
</feature>
<dbReference type="EMBL" id="JBHUMB010000014">
    <property type="protein sequence ID" value="MFD2744057.1"/>
    <property type="molecule type" value="Genomic_DNA"/>
</dbReference>
<dbReference type="Pfam" id="PF07980">
    <property type="entry name" value="SusD_RagB"/>
    <property type="match status" value="1"/>
</dbReference>
<reference evidence="10" key="1">
    <citation type="journal article" date="2019" name="Int. J. Syst. Evol. Microbiol.">
        <title>The Global Catalogue of Microorganisms (GCM) 10K type strain sequencing project: providing services to taxonomists for standard genome sequencing and annotation.</title>
        <authorList>
            <consortium name="The Broad Institute Genomics Platform"/>
            <consortium name="The Broad Institute Genome Sequencing Center for Infectious Disease"/>
            <person name="Wu L."/>
            <person name="Ma J."/>
        </authorList>
    </citation>
    <scope>NUCLEOTIDE SEQUENCE [LARGE SCALE GENOMIC DNA]</scope>
    <source>
        <strain evidence="10">KCTC 42247</strain>
    </source>
</reference>
<sequence>MKTTILFILIAAMTLFASCSKFLDVAPESKIPDEAIFENAENLDAYMLGLYKAWRDGHRDRIGMYMGTDEANIGGNQWRDDNAKRGLDMYQEGMNSTNGIALGIWRNRHEVASRAANAITSLSQTESTNSDEFNLRLAEACFLRGVNYFELVQMFGAIPLSGMEGLGESNSSRQPLDVVYKMIEADFVKAEKYLPDPADASYQDLRRATKPLAQAMLGKLYLYAAEESGFRDYEKAAAQFEKVYNNPYYGGTGAPTYSVIFDANSESSAQHQREMVYAFQFSNVSGDQSSIQWDMGSRAVTNMTPVEATALFAGFDGIMPTEYAYEMVSEGGLWEEGDVRREESIRYDFTWNGQTPSMSGYIWGDELDPHIKKFEDPRILEQGLSTYYSGKNVPFIRFSDVVLCYAECLYHIGRQNEGITLINDIVRTRAFGGTLPGTMRWSTDMGEAEFTANLMDERMRELCFEGWRKLDLMRTGLLKNYVEKRNRWVSGMYKQERINPAVSIENFRLLWPIPLDELRQNPNLTDADQNPGY</sequence>
<dbReference type="SUPFAM" id="SSF48452">
    <property type="entry name" value="TPR-like"/>
    <property type="match status" value="1"/>
</dbReference>
<evidence type="ECO:0000313" key="10">
    <source>
        <dbReference type="Proteomes" id="UP001597418"/>
    </source>
</evidence>
<evidence type="ECO:0000256" key="2">
    <source>
        <dbReference type="ARBA" id="ARBA00006275"/>
    </source>
</evidence>
<keyword evidence="3 6" id="KW-0732">Signal</keyword>
<feature type="domain" description="SusD-like N-terminal" evidence="8">
    <location>
        <begin position="21"/>
        <end position="222"/>
    </location>
</feature>
<evidence type="ECO:0000313" key="9">
    <source>
        <dbReference type="EMBL" id="MFD2744057.1"/>
    </source>
</evidence>
<evidence type="ECO:0000259" key="8">
    <source>
        <dbReference type="Pfam" id="PF14322"/>
    </source>
</evidence>
<dbReference type="PROSITE" id="PS51257">
    <property type="entry name" value="PROKAR_LIPOPROTEIN"/>
    <property type="match status" value="1"/>
</dbReference>
<evidence type="ECO:0000256" key="3">
    <source>
        <dbReference type="ARBA" id="ARBA00022729"/>
    </source>
</evidence>
<accession>A0ABW5UH79</accession>
<dbReference type="RefSeq" id="WP_082784829.1">
    <property type="nucleotide sequence ID" value="NZ_JBHUMB010000014.1"/>
</dbReference>
<organism evidence="9 10">
    <name type="scientific">Sphingobacterium populi</name>
    <dbReference type="NCBI Taxonomy" id="1812824"/>
    <lineage>
        <taxon>Bacteria</taxon>
        <taxon>Pseudomonadati</taxon>
        <taxon>Bacteroidota</taxon>
        <taxon>Sphingobacteriia</taxon>
        <taxon>Sphingobacteriales</taxon>
        <taxon>Sphingobacteriaceae</taxon>
        <taxon>Sphingobacterium</taxon>
    </lineage>
</organism>
<dbReference type="InterPro" id="IPR012944">
    <property type="entry name" value="SusD_RagB_dom"/>
</dbReference>
<dbReference type="Pfam" id="PF14322">
    <property type="entry name" value="SusD-like_3"/>
    <property type="match status" value="1"/>
</dbReference>
<comment type="subcellular location">
    <subcellularLocation>
        <location evidence="1">Cell outer membrane</location>
    </subcellularLocation>
</comment>
<keyword evidence="10" id="KW-1185">Reference proteome</keyword>
<keyword evidence="5" id="KW-0998">Cell outer membrane</keyword>
<keyword evidence="4" id="KW-0472">Membrane</keyword>
<name>A0ABW5UH79_9SPHI</name>
<evidence type="ECO:0000256" key="6">
    <source>
        <dbReference type="SAM" id="SignalP"/>
    </source>
</evidence>
<dbReference type="InterPro" id="IPR011990">
    <property type="entry name" value="TPR-like_helical_dom_sf"/>
</dbReference>